<protein>
    <submittedName>
        <fullName evidence="2">Uncharacterized protein</fullName>
    </submittedName>
</protein>
<proteinExistence type="predicted"/>
<dbReference type="Proteomes" id="UP000886523">
    <property type="component" value="Unassembled WGS sequence"/>
</dbReference>
<gene>
    <name evidence="2" type="ORF">BS47DRAFT_9200</name>
</gene>
<accession>A0A9P6E2I2</accession>
<reference evidence="2" key="1">
    <citation type="journal article" date="2020" name="Nat. Commun.">
        <title>Large-scale genome sequencing of mycorrhizal fungi provides insights into the early evolution of symbiotic traits.</title>
        <authorList>
            <person name="Miyauchi S."/>
            <person name="Kiss E."/>
            <person name="Kuo A."/>
            <person name="Drula E."/>
            <person name="Kohler A."/>
            <person name="Sanchez-Garcia M."/>
            <person name="Morin E."/>
            <person name="Andreopoulos B."/>
            <person name="Barry K.W."/>
            <person name="Bonito G."/>
            <person name="Buee M."/>
            <person name="Carver A."/>
            <person name="Chen C."/>
            <person name="Cichocki N."/>
            <person name="Clum A."/>
            <person name="Culley D."/>
            <person name="Crous P.W."/>
            <person name="Fauchery L."/>
            <person name="Girlanda M."/>
            <person name="Hayes R.D."/>
            <person name="Keri Z."/>
            <person name="LaButti K."/>
            <person name="Lipzen A."/>
            <person name="Lombard V."/>
            <person name="Magnuson J."/>
            <person name="Maillard F."/>
            <person name="Murat C."/>
            <person name="Nolan M."/>
            <person name="Ohm R.A."/>
            <person name="Pangilinan J."/>
            <person name="Pereira M.F."/>
            <person name="Perotto S."/>
            <person name="Peter M."/>
            <person name="Pfister S."/>
            <person name="Riley R."/>
            <person name="Sitrit Y."/>
            <person name="Stielow J.B."/>
            <person name="Szollosi G."/>
            <person name="Zifcakova L."/>
            <person name="Stursova M."/>
            <person name="Spatafora J.W."/>
            <person name="Tedersoo L."/>
            <person name="Vaario L.M."/>
            <person name="Yamada A."/>
            <person name="Yan M."/>
            <person name="Wang P."/>
            <person name="Xu J."/>
            <person name="Bruns T."/>
            <person name="Baldrian P."/>
            <person name="Vilgalys R."/>
            <person name="Dunand C."/>
            <person name="Henrissat B."/>
            <person name="Grigoriev I.V."/>
            <person name="Hibbett D."/>
            <person name="Nagy L.G."/>
            <person name="Martin F.M."/>
        </authorList>
    </citation>
    <scope>NUCLEOTIDE SEQUENCE</scope>
    <source>
        <strain evidence="2">UP504</strain>
    </source>
</reference>
<dbReference type="EMBL" id="MU128909">
    <property type="protein sequence ID" value="KAF9521078.1"/>
    <property type="molecule type" value="Genomic_DNA"/>
</dbReference>
<sequence>MFDGTIVDRPDPLKTESRANGITESVLETPPVLAPGALVSSPISTPVLTTNSTPSRKASRKLSPTPVPPPLVVEQEPLLSRKARKNKPTGRPVKAPKEKEKPKEVGGVVTVATNGPSSTRELSSSGSEVLTTGPGEPQLSSGVRERTGFEQLAHIVRDLHLDSLSFFDRTSISPKTQLPLRYGPLVYALSALSIGGAGAFSNSLPAGSIDSAVTSFQQLLETLTQTISDLLRLFPRATWNDTASFDGVLQDMLRSEDFLDDVSVADHVAASSGRDEEVAALTRALEKRARWMEVQLAKLEELHRDINLAAVRAIMSFNDRGWDRSKVLPRSSGSLARFDALGTVAEAEGSVRDMTIPELEEAHAKALETETAVEVELTKALEANQALLLLAA</sequence>
<name>A0A9P6E2I2_9AGAM</name>
<feature type="region of interest" description="Disordered" evidence="1">
    <location>
        <begin position="1"/>
        <end position="142"/>
    </location>
</feature>
<organism evidence="2 3">
    <name type="scientific">Hydnum rufescens UP504</name>
    <dbReference type="NCBI Taxonomy" id="1448309"/>
    <lineage>
        <taxon>Eukaryota</taxon>
        <taxon>Fungi</taxon>
        <taxon>Dikarya</taxon>
        <taxon>Basidiomycota</taxon>
        <taxon>Agaricomycotina</taxon>
        <taxon>Agaricomycetes</taxon>
        <taxon>Cantharellales</taxon>
        <taxon>Hydnaceae</taxon>
        <taxon>Hydnum</taxon>
    </lineage>
</organism>
<evidence type="ECO:0000256" key="1">
    <source>
        <dbReference type="SAM" id="MobiDB-lite"/>
    </source>
</evidence>
<evidence type="ECO:0000313" key="3">
    <source>
        <dbReference type="Proteomes" id="UP000886523"/>
    </source>
</evidence>
<feature type="compositionally biased region" description="Low complexity" evidence="1">
    <location>
        <begin position="105"/>
        <end position="127"/>
    </location>
</feature>
<evidence type="ECO:0000313" key="2">
    <source>
        <dbReference type="EMBL" id="KAF9521078.1"/>
    </source>
</evidence>
<keyword evidence="3" id="KW-1185">Reference proteome</keyword>
<feature type="compositionally biased region" description="Polar residues" evidence="1">
    <location>
        <begin position="41"/>
        <end position="56"/>
    </location>
</feature>
<dbReference type="AlphaFoldDB" id="A0A9P6E2I2"/>
<comment type="caution">
    <text evidence="2">The sequence shown here is derived from an EMBL/GenBank/DDBJ whole genome shotgun (WGS) entry which is preliminary data.</text>
</comment>
<feature type="compositionally biased region" description="Basic and acidic residues" evidence="1">
    <location>
        <begin position="95"/>
        <end position="104"/>
    </location>
</feature>
<dbReference type="OrthoDB" id="1923159at2759"/>
<feature type="compositionally biased region" description="Basic and acidic residues" evidence="1">
    <location>
        <begin position="1"/>
        <end position="17"/>
    </location>
</feature>